<organism evidence="2 3">
    <name type="scientific">Helianthus annuus</name>
    <name type="common">Common sunflower</name>
    <dbReference type="NCBI Taxonomy" id="4232"/>
    <lineage>
        <taxon>Eukaryota</taxon>
        <taxon>Viridiplantae</taxon>
        <taxon>Streptophyta</taxon>
        <taxon>Embryophyta</taxon>
        <taxon>Tracheophyta</taxon>
        <taxon>Spermatophyta</taxon>
        <taxon>Magnoliopsida</taxon>
        <taxon>eudicotyledons</taxon>
        <taxon>Gunneridae</taxon>
        <taxon>Pentapetalae</taxon>
        <taxon>asterids</taxon>
        <taxon>campanulids</taxon>
        <taxon>Asterales</taxon>
        <taxon>Asteraceae</taxon>
        <taxon>Asteroideae</taxon>
        <taxon>Heliantheae alliance</taxon>
        <taxon>Heliantheae</taxon>
        <taxon>Helianthus</taxon>
    </lineage>
</organism>
<evidence type="ECO:0000256" key="1">
    <source>
        <dbReference type="SAM" id="SignalP"/>
    </source>
</evidence>
<evidence type="ECO:0008006" key="4">
    <source>
        <dbReference type="Google" id="ProtNLM"/>
    </source>
</evidence>
<dbReference type="AlphaFoldDB" id="A0A251SU39"/>
<dbReference type="InParanoid" id="A0A251SU39"/>
<proteinExistence type="predicted"/>
<keyword evidence="1" id="KW-0732">Signal</keyword>
<keyword evidence="3" id="KW-1185">Reference proteome</keyword>
<dbReference type="EMBL" id="CM007902">
    <property type="protein sequence ID" value="OTG01806.1"/>
    <property type="molecule type" value="Genomic_DNA"/>
</dbReference>
<gene>
    <name evidence="2" type="ORF">HannXRQ_Chr13g0406001</name>
</gene>
<feature type="chain" id="PRO_5013032916" description="Secreted protein" evidence="1">
    <location>
        <begin position="22"/>
        <end position="106"/>
    </location>
</feature>
<evidence type="ECO:0000313" key="2">
    <source>
        <dbReference type="EMBL" id="OTG01806.1"/>
    </source>
</evidence>
<evidence type="ECO:0000313" key="3">
    <source>
        <dbReference type="Proteomes" id="UP000215914"/>
    </source>
</evidence>
<protein>
    <recommendedName>
        <fullName evidence="4">Secreted protein</fullName>
    </recommendedName>
</protein>
<name>A0A251SU39_HELAN</name>
<reference evidence="3" key="1">
    <citation type="journal article" date="2017" name="Nature">
        <title>The sunflower genome provides insights into oil metabolism, flowering and Asterid evolution.</title>
        <authorList>
            <person name="Badouin H."/>
            <person name="Gouzy J."/>
            <person name="Grassa C.J."/>
            <person name="Murat F."/>
            <person name="Staton S.E."/>
            <person name="Cottret L."/>
            <person name="Lelandais-Briere C."/>
            <person name="Owens G.L."/>
            <person name="Carrere S."/>
            <person name="Mayjonade B."/>
            <person name="Legrand L."/>
            <person name="Gill N."/>
            <person name="Kane N.C."/>
            <person name="Bowers J.E."/>
            <person name="Hubner S."/>
            <person name="Bellec A."/>
            <person name="Berard A."/>
            <person name="Berges H."/>
            <person name="Blanchet N."/>
            <person name="Boniface M.C."/>
            <person name="Brunel D."/>
            <person name="Catrice O."/>
            <person name="Chaidir N."/>
            <person name="Claudel C."/>
            <person name="Donnadieu C."/>
            <person name="Faraut T."/>
            <person name="Fievet G."/>
            <person name="Helmstetter N."/>
            <person name="King M."/>
            <person name="Knapp S.J."/>
            <person name="Lai Z."/>
            <person name="Le Paslier M.C."/>
            <person name="Lippi Y."/>
            <person name="Lorenzon L."/>
            <person name="Mandel J.R."/>
            <person name="Marage G."/>
            <person name="Marchand G."/>
            <person name="Marquand E."/>
            <person name="Bret-Mestries E."/>
            <person name="Morien E."/>
            <person name="Nambeesan S."/>
            <person name="Nguyen T."/>
            <person name="Pegot-Espagnet P."/>
            <person name="Pouilly N."/>
            <person name="Raftis F."/>
            <person name="Sallet E."/>
            <person name="Schiex T."/>
            <person name="Thomas J."/>
            <person name="Vandecasteele C."/>
            <person name="Vares D."/>
            <person name="Vear F."/>
            <person name="Vautrin S."/>
            <person name="Crespi M."/>
            <person name="Mangin B."/>
            <person name="Burke J.M."/>
            <person name="Salse J."/>
            <person name="Munos S."/>
            <person name="Vincourt P."/>
            <person name="Rieseberg L.H."/>
            <person name="Langlade N.B."/>
        </authorList>
    </citation>
    <scope>NUCLEOTIDE SEQUENCE [LARGE SCALE GENOMIC DNA]</scope>
    <source>
        <strain evidence="3">cv. SF193</strain>
    </source>
</reference>
<accession>A0A251SU39</accession>
<sequence length="106" mass="12176">MYDLFFFLFFKLPIFIKSLRAKILKTVGAVVCRLHLCSSLSLGLFIQCTEIEVNCIKADFAPTVNDGICNYHPISFVAKGLNVNYLLQPLYSLRDENYTVYFKIHS</sequence>
<dbReference type="Proteomes" id="UP000215914">
    <property type="component" value="Chromosome 13"/>
</dbReference>
<feature type="signal peptide" evidence="1">
    <location>
        <begin position="1"/>
        <end position="21"/>
    </location>
</feature>